<gene>
    <name evidence="1" type="ORF">XENORESO_013816</name>
</gene>
<evidence type="ECO:0000313" key="2">
    <source>
        <dbReference type="Proteomes" id="UP001444071"/>
    </source>
</evidence>
<proteinExistence type="predicted"/>
<protein>
    <submittedName>
        <fullName evidence="1">Uncharacterized protein</fullName>
    </submittedName>
</protein>
<evidence type="ECO:0000313" key="1">
    <source>
        <dbReference type="EMBL" id="MEQ2278184.1"/>
    </source>
</evidence>
<organism evidence="1 2">
    <name type="scientific">Xenotaenia resolanae</name>
    <dbReference type="NCBI Taxonomy" id="208358"/>
    <lineage>
        <taxon>Eukaryota</taxon>
        <taxon>Metazoa</taxon>
        <taxon>Chordata</taxon>
        <taxon>Craniata</taxon>
        <taxon>Vertebrata</taxon>
        <taxon>Euteleostomi</taxon>
        <taxon>Actinopterygii</taxon>
        <taxon>Neopterygii</taxon>
        <taxon>Teleostei</taxon>
        <taxon>Neoteleostei</taxon>
        <taxon>Acanthomorphata</taxon>
        <taxon>Ovalentaria</taxon>
        <taxon>Atherinomorphae</taxon>
        <taxon>Cyprinodontiformes</taxon>
        <taxon>Goodeidae</taxon>
        <taxon>Xenotaenia</taxon>
    </lineage>
</organism>
<reference evidence="1 2" key="1">
    <citation type="submission" date="2021-06" db="EMBL/GenBank/DDBJ databases">
        <authorList>
            <person name="Palmer J.M."/>
        </authorList>
    </citation>
    <scope>NUCLEOTIDE SEQUENCE [LARGE SCALE GENOMIC DNA]</scope>
    <source>
        <strain evidence="1 2">XR_2019</strain>
        <tissue evidence="1">Muscle</tissue>
    </source>
</reference>
<dbReference type="EMBL" id="JAHRIM010094418">
    <property type="protein sequence ID" value="MEQ2278184.1"/>
    <property type="molecule type" value="Genomic_DNA"/>
</dbReference>
<sequence>MSESNNSIRVVSTPPNRWDYKHITISFLVLYLHIHTVRSLILLPPFTSFKKWVIFPADFSSPSFQTCENPVKIASTNPNISKKYIFFEAVCQSYYKVKKDLIGFIYSVDETDLMLD</sequence>
<comment type="caution">
    <text evidence="1">The sequence shown here is derived from an EMBL/GenBank/DDBJ whole genome shotgun (WGS) entry which is preliminary data.</text>
</comment>
<dbReference type="Proteomes" id="UP001444071">
    <property type="component" value="Unassembled WGS sequence"/>
</dbReference>
<accession>A0ABV0XA68</accession>
<name>A0ABV0XA68_9TELE</name>
<keyword evidence="2" id="KW-1185">Reference proteome</keyword>